<proteinExistence type="predicted"/>
<dbReference type="AlphaFoldDB" id="A0A0A9H4H9"/>
<keyword evidence="1" id="KW-1133">Transmembrane helix</keyword>
<evidence type="ECO:0000256" key="1">
    <source>
        <dbReference type="SAM" id="Phobius"/>
    </source>
</evidence>
<sequence length="42" mass="4840">MLEGLLVSIFLSNSYLYCQVILLFISPFHGRNKVLDVHSCIR</sequence>
<keyword evidence="1" id="KW-0812">Transmembrane</keyword>
<dbReference type="EMBL" id="GBRH01166264">
    <property type="protein sequence ID" value="JAE31632.1"/>
    <property type="molecule type" value="Transcribed_RNA"/>
</dbReference>
<name>A0A0A9H4H9_ARUDO</name>
<protein>
    <submittedName>
        <fullName evidence="2">Uncharacterized protein</fullName>
    </submittedName>
</protein>
<feature type="transmembrane region" description="Helical" evidence="1">
    <location>
        <begin position="6"/>
        <end position="25"/>
    </location>
</feature>
<reference evidence="2" key="1">
    <citation type="submission" date="2014-09" db="EMBL/GenBank/DDBJ databases">
        <authorList>
            <person name="Magalhaes I.L.F."/>
            <person name="Oliveira U."/>
            <person name="Santos F.R."/>
            <person name="Vidigal T.H.D.A."/>
            <person name="Brescovit A.D."/>
            <person name="Santos A.J."/>
        </authorList>
    </citation>
    <scope>NUCLEOTIDE SEQUENCE</scope>
    <source>
        <tissue evidence="2">Shoot tissue taken approximately 20 cm above the soil surface</tissue>
    </source>
</reference>
<reference evidence="2" key="2">
    <citation type="journal article" date="2015" name="Data Brief">
        <title>Shoot transcriptome of the giant reed, Arundo donax.</title>
        <authorList>
            <person name="Barrero R.A."/>
            <person name="Guerrero F.D."/>
            <person name="Moolhuijzen P."/>
            <person name="Goolsby J.A."/>
            <person name="Tidwell J."/>
            <person name="Bellgard S.E."/>
            <person name="Bellgard M.I."/>
        </authorList>
    </citation>
    <scope>NUCLEOTIDE SEQUENCE</scope>
    <source>
        <tissue evidence="2">Shoot tissue taken approximately 20 cm above the soil surface</tissue>
    </source>
</reference>
<accession>A0A0A9H4H9</accession>
<organism evidence="2">
    <name type="scientific">Arundo donax</name>
    <name type="common">Giant reed</name>
    <name type="synonym">Donax arundinaceus</name>
    <dbReference type="NCBI Taxonomy" id="35708"/>
    <lineage>
        <taxon>Eukaryota</taxon>
        <taxon>Viridiplantae</taxon>
        <taxon>Streptophyta</taxon>
        <taxon>Embryophyta</taxon>
        <taxon>Tracheophyta</taxon>
        <taxon>Spermatophyta</taxon>
        <taxon>Magnoliopsida</taxon>
        <taxon>Liliopsida</taxon>
        <taxon>Poales</taxon>
        <taxon>Poaceae</taxon>
        <taxon>PACMAD clade</taxon>
        <taxon>Arundinoideae</taxon>
        <taxon>Arundineae</taxon>
        <taxon>Arundo</taxon>
    </lineage>
</organism>
<keyword evidence="1" id="KW-0472">Membrane</keyword>
<evidence type="ECO:0000313" key="2">
    <source>
        <dbReference type="EMBL" id="JAE31632.1"/>
    </source>
</evidence>